<comment type="subcellular location">
    <subcellularLocation>
        <location evidence="7">Nucleus</location>
        <location evidence="7">Nuclear pore complex</location>
    </subcellularLocation>
    <subcellularLocation>
        <location evidence="7">Nucleus membrane</location>
    </subcellularLocation>
</comment>
<keyword evidence="7" id="KW-0472">Membrane</keyword>
<evidence type="ECO:0000256" key="2">
    <source>
        <dbReference type="ARBA" id="ARBA00022816"/>
    </source>
</evidence>
<dbReference type="KEGG" id="cal:CAALFM_C403800CA"/>
<evidence type="ECO:0000313" key="11">
    <source>
        <dbReference type="Proteomes" id="UP000000559"/>
    </source>
</evidence>
<dbReference type="CGD" id="CAL0000183841">
    <property type="gene designation" value="NUP84"/>
</dbReference>
<dbReference type="EMBL" id="CP017626">
    <property type="protein sequence ID" value="AOW29133.1"/>
    <property type="molecule type" value="Genomic_DNA"/>
</dbReference>
<reference evidence="10 11" key="1">
    <citation type="journal article" date="2004" name="Proc. Natl. Acad. Sci. U.S.A.">
        <title>The diploid genome sequence of Candida albicans.</title>
        <authorList>
            <person name="Jones T."/>
            <person name="Federspiel N.A."/>
            <person name="Chibana H."/>
            <person name="Dungan J."/>
            <person name="Kalman S."/>
            <person name="Magee B.B."/>
            <person name="Newport G."/>
            <person name="Thorstenson Y.R."/>
            <person name="Agabian N."/>
            <person name="Magee P.T."/>
            <person name="Davis R.W."/>
            <person name="Scherer S."/>
        </authorList>
    </citation>
    <scope>NUCLEOTIDE SEQUENCE [LARGE SCALE GENOMIC DNA]</scope>
    <source>
        <strain evidence="11">SC5314 / ATCC MYA-2876</strain>
    </source>
</reference>
<dbReference type="Gene3D" id="1.10.3450.20">
    <property type="match status" value="1"/>
</dbReference>
<accession>A0A1D8PLW7</accession>
<dbReference type="VEuPathDB" id="FungiDB:C4_03800C_A"/>
<sequence length="844" mass="96343">MPIDLVTYDQNTSVEVQFSQALERYQLDKSNTSLTSPPSPFDFLQKFKNIAATQALQLGQELQNKNDSDSILREQFENWSLETKLWILVEELYSFRLSNPEENNVEIHEYSSLSLKQEKYLSTHPKLKELLIIINWIQQTTNNSNLNLANDYDANIEQTKWHNTKIAIETKEVNSLLNINKGIDKIVDKLDIDAPLRTNQIIDPKDQLIDSENYAIIYKLLLGGKIQEAIDYANNTGNFALALILVGGAQDYIDPVLDGIKDANISVASGIKHKLLWKETVYKLSQQKGLNDYERLIYNYLSGGDITENLKASKNSWEESLLLYAYQLLSYKLQSFILENNNSEESLSLAISIPKPQSDSIEEILNILSNANSEVSLESRNPLRIISGAIMIDKFESLIENLNQDLVNHNENILRILVHLSIFIAIIKPWGDDQSANLTAIITLYISMLSETNKSELIPVYLSFIPDEKDARETYSMILSSITDKEQQTRQLQAAKKLTQPFVNINEGKDNGDVNVNVNDNVNDNVNVDVDADADMVIVEDDDNNKLINVLRRTVERVMIETAPNYERQQNDPVIVKDDESSVDEIDFKLYRAVEWFYENQMYGDAINATIVVIRRFLINGKLASLKKFAKENNFKQLISDYDIETIGLKPEDDKDRKDGDRDRDGDGDEKITEDTKQELIEYTNFIEALKLIDDWKLFIIQGHPFKGSSVNSSLEKTEKVLKNILQNWLLELNNDNESPSPSSFSSSSTTIVQEFRILYIPYLIIELLTIYENARAQNWKYIKQAYQLINEVADDQSNDYLDCFIKSGRIKEFMAKCGELSIISCEQGITGIFSGTTKTTESI</sequence>
<keyword evidence="1 7" id="KW-0813">Transport</keyword>
<reference evidence="10 11" key="2">
    <citation type="journal article" date="2007" name="Genome Biol.">
        <title>Assembly of the Candida albicans genome into sixteen supercontigs aligned on the eight chromosomes.</title>
        <authorList>
            <person name="van het Hoog M."/>
            <person name="Rast T.J."/>
            <person name="Martchenko M."/>
            <person name="Grindle S."/>
            <person name="Dignard D."/>
            <person name="Hogues H."/>
            <person name="Cuomo C."/>
            <person name="Berriman M."/>
            <person name="Scherer S."/>
            <person name="Magee B.B."/>
            <person name="Whiteway M."/>
            <person name="Chibana H."/>
            <person name="Nantel A."/>
            <person name="Magee P.T."/>
        </authorList>
    </citation>
    <scope>GENOME REANNOTATION</scope>
    <source>
        <strain evidence="11">SC5314 / ATCC MYA-2876</strain>
    </source>
</reference>
<comment type="similarity">
    <text evidence="7">Belongs to the nucleoporin Nup84/Nup107 family.</text>
</comment>
<dbReference type="STRING" id="237561.A0A1D8PLW7"/>
<dbReference type="GO" id="GO:0017056">
    <property type="term" value="F:structural constituent of nuclear pore"/>
    <property type="evidence" value="ECO:0000318"/>
    <property type="project" value="GO_Central"/>
</dbReference>
<gene>
    <name evidence="9 10" type="primary">NUP84</name>
    <name evidence="10" type="ordered locus">CAALFM_C403800CA</name>
    <name evidence="9" type="ordered locus">orf19.8878</name>
</gene>
<organism evidence="10 11">
    <name type="scientific">Candida albicans (strain SC5314 / ATCC MYA-2876)</name>
    <name type="common">Yeast</name>
    <dbReference type="NCBI Taxonomy" id="237561"/>
    <lineage>
        <taxon>Eukaryota</taxon>
        <taxon>Fungi</taxon>
        <taxon>Dikarya</taxon>
        <taxon>Ascomycota</taxon>
        <taxon>Saccharomycotina</taxon>
        <taxon>Pichiomycetes</taxon>
        <taxon>Debaryomycetaceae</taxon>
        <taxon>Candida/Lodderomyces clade</taxon>
        <taxon>Candida</taxon>
    </lineage>
</organism>
<evidence type="ECO:0000256" key="1">
    <source>
        <dbReference type="ARBA" id="ARBA00022448"/>
    </source>
</evidence>
<dbReference type="OMA" id="YEIRALY"/>
<dbReference type="GO" id="GO:0031965">
    <property type="term" value="C:nuclear membrane"/>
    <property type="evidence" value="ECO:0007669"/>
    <property type="project" value="UniProtKB-SubCell"/>
</dbReference>
<dbReference type="GO" id="GO:0006606">
    <property type="term" value="P:protein import into nucleus"/>
    <property type="evidence" value="ECO:0000318"/>
    <property type="project" value="GO_Central"/>
</dbReference>
<keyword evidence="2" id="KW-0509">mRNA transport</keyword>
<comment type="function">
    <text evidence="7">Functions as a component of the nuclear pore complex (NPC).</text>
</comment>
<dbReference type="PANTHER" id="PTHR13003">
    <property type="entry name" value="NUP107-RELATED"/>
    <property type="match status" value="1"/>
</dbReference>
<proteinExistence type="inferred from homology"/>
<keyword evidence="4 7" id="KW-0811">Translocation</keyword>
<keyword evidence="6 7" id="KW-0539">Nucleus</keyword>
<dbReference type="Pfam" id="PF04121">
    <property type="entry name" value="Nup84_Nup100"/>
    <property type="match status" value="1"/>
</dbReference>
<dbReference type="InterPro" id="IPR007252">
    <property type="entry name" value="Nup84/Nup107"/>
</dbReference>
<evidence type="ECO:0000256" key="6">
    <source>
        <dbReference type="ARBA" id="ARBA00023242"/>
    </source>
</evidence>
<evidence type="ECO:0000256" key="7">
    <source>
        <dbReference type="RuleBase" id="RU365072"/>
    </source>
</evidence>
<evidence type="ECO:0000313" key="9">
    <source>
        <dbReference type="CGD" id="CAL0000183841"/>
    </source>
</evidence>
<dbReference type="InParanoid" id="A0A1D8PLW7"/>
<dbReference type="FunFam" id="1.10.3450.20:FF:000008">
    <property type="entry name" value="Nuclear pore complex protein"/>
    <property type="match status" value="1"/>
</dbReference>
<dbReference type="GO" id="GO:0000973">
    <property type="term" value="P:post-transcriptional tethering of RNA polymerase II gene DNA at nuclear periphery"/>
    <property type="evidence" value="ECO:0000318"/>
    <property type="project" value="GO_Central"/>
</dbReference>
<name>A0A1D8PLW7_CANAL</name>
<evidence type="ECO:0000256" key="4">
    <source>
        <dbReference type="ARBA" id="ARBA00023010"/>
    </source>
</evidence>
<evidence type="ECO:0000256" key="5">
    <source>
        <dbReference type="ARBA" id="ARBA00023132"/>
    </source>
</evidence>
<dbReference type="Proteomes" id="UP000000559">
    <property type="component" value="Chromosome 4"/>
</dbReference>
<keyword evidence="3" id="KW-0653">Protein transport</keyword>
<evidence type="ECO:0000256" key="8">
    <source>
        <dbReference type="SAM" id="MobiDB-lite"/>
    </source>
</evidence>
<dbReference type="RefSeq" id="XP_709939.1">
    <property type="nucleotide sequence ID" value="XM_704847.1"/>
</dbReference>
<dbReference type="SMR" id="A0A1D8PLW7"/>
<reference evidence="10 11" key="3">
    <citation type="journal article" date="2013" name="Genome Biol.">
        <title>Assembly of a phased diploid Candida albicans genome facilitates allele-specific measurements and provides a simple model for repeat and indel structure.</title>
        <authorList>
            <person name="Muzzey D."/>
            <person name="Schwartz K."/>
            <person name="Weissman J.S."/>
            <person name="Sherlock G."/>
        </authorList>
    </citation>
    <scope>NUCLEOTIDE SEQUENCE [LARGE SCALE GENOMIC DNA]</scope>
    <source>
        <strain evidence="11">SC5314 / ATCC MYA-2876</strain>
    </source>
</reference>
<evidence type="ECO:0000256" key="3">
    <source>
        <dbReference type="ARBA" id="ARBA00022927"/>
    </source>
</evidence>
<dbReference type="GeneID" id="3645351"/>
<feature type="region of interest" description="Disordered" evidence="8">
    <location>
        <begin position="650"/>
        <end position="673"/>
    </location>
</feature>
<keyword evidence="5 7" id="KW-0906">Nuclear pore complex</keyword>
<dbReference type="OrthoDB" id="3098at2759"/>
<dbReference type="GO" id="GO:0006406">
    <property type="term" value="P:mRNA export from nucleus"/>
    <property type="evidence" value="ECO:0000318"/>
    <property type="project" value="GO_Central"/>
</dbReference>
<comment type="subunit">
    <text evidence="7">Part of the nuclear pore complex (NPC).</text>
</comment>
<dbReference type="PANTHER" id="PTHR13003:SF2">
    <property type="entry name" value="NUCLEAR PORE COMPLEX PROTEIN NUP107"/>
    <property type="match status" value="1"/>
</dbReference>
<protein>
    <recommendedName>
        <fullName evidence="7">Nuclear pore complex protein</fullName>
    </recommendedName>
</protein>
<keyword evidence="11" id="KW-1185">Reference proteome</keyword>
<dbReference type="AlphaFoldDB" id="A0A1D8PLW7"/>
<dbReference type="Gene3D" id="1.20.190.50">
    <property type="match status" value="2"/>
</dbReference>
<evidence type="ECO:0000313" key="10">
    <source>
        <dbReference type="EMBL" id="AOW29133.1"/>
    </source>
</evidence>
<dbReference type="FunCoup" id="A0A1D8PLW7">
    <property type="interactions" value="568"/>
</dbReference>
<dbReference type="GO" id="GO:0031080">
    <property type="term" value="C:nuclear pore outer ring"/>
    <property type="evidence" value="ECO:0000318"/>
    <property type="project" value="GO_Central"/>
</dbReference>